<dbReference type="EMBL" id="CP006719">
    <property type="protein sequence ID" value="AGV19425.1"/>
    <property type="molecule type" value="Genomic_DNA"/>
</dbReference>
<reference evidence="1 2" key="1">
    <citation type="journal article" date="2015" name="Genome Announc.">
        <title>Complete genome sequence of Vibrio alginolyticus ATCC 17749.</title>
        <authorList>
            <person name="Liu X.F."/>
            <person name="Cao Y."/>
            <person name="Zhang H.L."/>
            <person name="Chen Y.J."/>
            <person name="Hu C.J."/>
        </authorList>
    </citation>
    <scope>NUCLEOTIDE SEQUENCE [LARGE SCALE GENOMIC DNA]</scope>
    <source>
        <strain evidence="2">ATCC 17749 / DSM 2171 / NBRC 15630 / NCIMB 1903 / NCTC 12160 / XII-53</strain>
    </source>
</reference>
<dbReference type="Proteomes" id="UP000016714">
    <property type="component" value="Chromosome 2"/>
</dbReference>
<name>A0A2I3CNV5_VIBAX</name>
<proteinExistence type="predicted"/>
<sequence>MTLGENALAERSQYAAQKEWQNVACGRNCSSADVVLL</sequence>
<dbReference type="HOGENOM" id="CLU_3350348_0_0_6"/>
<evidence type="ECO:0000313" key="2">
    <source>
        <dbReference type="Proteomes" id="UP000016714"/>
    </source>
</evidence>
<dbReference type="KEGG" id="vag:N646_3616"/>
<evidence type="ECO:0000313" key="1">
    <source>
        <dbReference type="EMBL" id="AGV19425.1"/>
    </source>
</evidence>
<dbReference type="AlphaFoldDB" id="A0A2I3CNV5"/>
<accession>A0A2I3CNV5</accession>
<protein>
    <submittedName>
        <fullName evidence="1">Uncharacterized protein</fullName>
    </submittedName>
</protein>
<gene>
    <name evidence="1" type="ORF">N646_3616</name>
</gene>
<organism evidence="1 2">
    <name type="scientific">Vibrio alginolyticus (strain ATCC 17749 / DSM 2171 / NBRC 15630 / NCIMB 1903 / NCTC 12160 / XII-53)</name>
    <dbReference type="NCBI Taxonomy" id="1219076"/>
    <lineage>
        <taxon>Bacteria</taxon>
        <taxon>Pseudomonadati</taxon>
        <taxon>Pseudomonadota</taxon>
        <taxon>Gammaproteobacteria</taxon>
        <taxon>Vibrionales</taxon>
        <taxon>Vibrionaceae</taxon>
        <taxon>Vibrio</taxon>
    </lineage>
</organism>